<protein>
    <recommendedName>
        <fullName evidence="2">[histone H3]-lysine(4) N-trimethyltransferase</fullName>
        <ecNumber evidence="2">2.1.1.354</ecNumber>
    </recommendedName>
</protein>
<gene>
    <name evidence="11" type="ORF">ERUC_LOCUS28025</name>
</gene>
<dbReference type="AlphaFoldDB" id="A0ABC8L2C2"/>
<comment type="subcellular location">
    <subcellularLocation>
        <location evidence="1">Nucleus</location>
    </subcellularLocation>
</comment>
<dbReference type="Pfam" id="PF00856">
    <property type="entry name" value="SET"/>
    <property type="match status" value="1"/>
</dbReference>
<evidence type="ECO:0000256" key="4">
    <source>
        <dbReference type="ARBA" id="ARBA00022679"/>
    </source>
</evidence>
<dbReference type="GO" id="GO:0005634">
    <property type="term" value="C:nucleus"/>
    <property type="evidence" value="ECO:0007669"/>
    <property type="project" value="UniProtKB-SubCell"/>
</dbReference>
<accession>A0ABC8L2C2</accession>
<comment type="catalytic activity">
    <reaction evidence="8">
        <text>L-lysyl(4)-[histone H3] + 3 S-adenosyl-L-methionine = N(6),N(6),N(6)-trimethyl-L-lysyl(4)-[histone H3] + 3 S-adenosyl-L-homocysteine + 3 H(+)</text>
        <dbReference type="Rhea" id="RHEA:60260"/>
        <dbReference type="Rhea" id="RHEA-COMP:15537"/>
        <dbReference type="Rhea" id="RHEA-COMP:15547"/>
        <dbReference type="ChEBI" id="CHEBI:15378"/>
        <dbReference type="ChEBI" id="CHEBI:29969"/>
        <dbReference type="ChEBI" id="CHEBI:57856"/>
        <dbReference type="ChEBI" id="CHEBI:59789"/>
        <dbReference type="ChEBI" id="CHEBI:61961"/>
        <dbReference type="EC" id="2.1.1.354"/>
    </reaction>
</comment>
<evidence type="ECO:0000256" key="3">
    <source>
        <dbReference type="ARBA" id="ARBA00022603"/>
    </source>
</evidence>
<keyword evidence="3" id="KW-0489">Methyltransferase</keyword>
<proteinExistence type="predicted"/>
<dbReference type="InterPro" id="IPR044570">
    <property type="entry name" value="Set1-like"/>
</dbReference>
<keyword evidence="7" id="KW-0539">Nucleus</keyword>
<evidence type="ECO:0000256" key="2">
    <source>
        <dbReference type="ARBA" id="ARBA00012182"/>
    </source>
</evidence>
<evidence type="ECO:0000256" key="6">
    <source>
        <dbReference type="ARBA" id="ARBA00022853"/>
    </source>
</evidence>
<dbReference type="Gene3D" id="2.170.270.10">
    <property type="entry name" value="SET domain"/>
    <property type="match status" value="1"/>
</dbReference>
<keyword evidence="6" id="KW-0156">Chromatin regulator</keyword>
<evidence type="ECO:0000256" key="7">
    <source>
        <dbReference type="ARBA" id="ARBA00023242"/>
    </source>
</evidence>
<keyword evidence="5" id="KW-0949">S-adenosyl-L-methionine</keyword>
<feature type="compositionally biased region" description="Polar residues" evidence="9">
    <location>
        <begin position="32"/>
        <end position="43"/>
    </location>
</feature>
<dbReference type="GO" id="GO:0140999">
    <property type="term" value="F:histone H3K4 trimethyltransferase activity"/>
    <property type="evidence" value="ECO:0007669"/>
    <property type="project" value="UniProtKB-EC"/>
</dbReference>
<dbReference type="EMBL" id="CAKOAT010327932">
    <property type="protein sequence ID" value="CAH8362269.1"/>
    <property type="molecule type" value="Genomic_DNA"/>
</dbReference>
<dbReference type="InterPro" id="IPR001214">
    <property type="entry name" value="SET_dom"/>
</dbReference>
<dbReference type="InterPro" id="IPR046341">
    <property type="entry name" value="SET_dom_sf"/>
</dbReference>
<dbReference type="PANTHER" id="PTHR45814:SF2">
    <property type="entry name" value="HISTONE-LYSINE N-METHYLTRANSFERASE SETD1"/>
    <property type="match status" value="1"/>
</dbReference>
<comment type="caution">
    <text evidence="11">The sequence shown here is derived from an EMBL/GenBank/DDBJ whole genome shotgun (WGS) entry which is preliminary data.</text>
</comment>
<dbReference type="SUPFAM" id="SSF82199">
    <property type="entry name" value="SET domain"/>
    <property type="match status" value="1"/>
</dbReference>
<dbReference type="GO" id="GO:0032259">
    <property type="term" value="P:methylation"/>
    <property type="evidence" value="ECO:0007669"/>
    <property type="project" value="UniProtKB-KW"/>
</dbReference>
<keyword evidence="4" id="KW-0808">Transferase</keyword>
<dbReference type="Proteomes" id="UP001642260">
    <property type="component" value="Unassembled WGS sequence"/>
</dbReference>
<sequence length="176" mass="19223">MKNLQSIGTRNHPVRYLLSGSNRFLDFDFHPETTSPEEIQNPRNTRRGEITPAMNTDPGTDGFTSAARSIGSVSSSVRYSDSSLGSGSGIASGNRFKIDKSPPSLAKGSVKIIEYRGVKVRTSVADLREANYRAQGKDCYLFKISEEIVIDATNSGNIARLINHSCMPQLLCTCCE</sequence>
<evidence type="ECO:0000313" key="11">
    <source>
        <dbReference type="EMBL" id="CAH8362269.1"/>
    </source>
</evidence>
<feature type="region of interest" description="Disordered" evidence="9">
    <location>
        <begin position="28"/>
        <end position="60"/>
    </location>
</feature>
<evidence type="ECO:0000256" key="5">
    <source>
        <dbReference type="ARBA" id="ARBA00022691"/>
    </source>
</evidence>
<evidence type="ECO:0000259" key="10">
    <source>
        <dbReference type="Pfam" id="PF00856"/>
    </source>
</evidence>
<reference evidence="11 12" key="1">
    <citation type="submission" date="2022-03" db="EMBL/GenBank/DDBJ databases">
        <authorList>
            <person name="Macdonald S."/>
            <person name="Ahmed S."/>
            <person name="Newling K."/>
        </authorList>
    </citation>
    <scope>NUCLEOTIDE SEQUENCE [LARGE SCALE GENOMIC DNA]</scope>
</reference>
<evidence type="ECO:0000313" key="12">
    <source>
        <dbReference type="Proteomes" id="UP001642260"/>
    </source>
</evidence>
<feature type="domain" description="SET" evidence="10">
    <location>
        <begin position="112"/>
        <end position="170"/>
    </location>
</feature>
<keyword evidence="12" id="KW-1185">Reference proteome</keyword>
<evidence type="ECO:0000256" key="1">
    <source>
        <dbReference type="ARBA" id="ARBA00004123"/>
    </source>
</evidence>
<evidence type="ECO:0000256" key="8">
    <source>
        <dbReference type="ARBA" id="ARBA00047571"/>
    </source>
</evidence>
<evidence type="ECO:0000256" key="9">
    <source>
        <dbReference type="SAM" id="MobiDB-lite"/>
    </source>
</evidence>
<dbReference type="EC" id="2.1.1.354" evidence="2"/>
<organism evidence="11 12">
    <name type="scientific">Eruca vesicaria subsp. sativa</name>
    <name type="common">Garden rocket</name>
    <name type="synonym">Eruca sativa</name>
    <dbReference type="NCBI Taxonomy" id="29727"/>
    <lineage>
        <taxon>Eukaryota</taxon>
        <taxon>Viridiplantae</taxon>
        <taxon>Streptophyta</taxon>
        <taxon>Embryophyta</taxon>
        <taxon>Tracheophyta</taxon>
        <taxon>Spermatophyta</taxon>
        <taxon>Magnoliopsida</taxon>
        <taxon>eudicotyledons</taxon>
        <taxon>Gunneridae</taxon>
        <taxon>Pentapetalae</taxon>
        <taxon>rosids</taxon>
        <taxon>malvids</taxon>
        <taxon>Brassicales</taxon>
        <taxon>Brassicaceae</taxon>
        <taxon>Brassiceae</taxon>
        <taxon>Eruca</taxon>
    </lineage>
</organism>
<name>A0ABC8L2C2_ERUVS</name>
<dbReference type="PANTHER" id="PTHR45814">
    <property type="entry name" value="HISTONE-LYSINE N-METHYLTRANSFERASE SETD1"/>
    <property type="match status" value="1"/>
</dbReference>